<sequence>MPASFGGGDRTGAHIEEVTWTKRPHRWTNPVTSATQRVLSTSLTVQRTPAVIWDREECTPISQRHFTHKDLPKMMEDIKKLHKYGIVNWDIRQENYRNGKLVDFTVARATPHTTEDLSENEQTHHTLG</sequence>
<reference evidence="1 2" key="1">
    <citation type="journal article" date="2014" name="Genome Biol. Evol.">
        <title>Comparative genomics and transcriptomics analyses reveal divergent lifestyle features of nematode endoparasitic fungus Hirsutella minnesotensis.</title>
        <authorList>
            <person name="Lai Y."/>
            <person name="Liu K."/>
            <person name="Zhang X."/>
            <person name="Zhang X."/>
            <person name="Li K."/>
            <person name="Wang N."/>
            <person name="Shu C."/>
            <person name="Wu Y."/>
            <person name="Wang C."/>
            <person name="Bushley K.E."/>
            <person name="Xiang M."/>
            <person name="Liu X."/>
        </authorList>
    </citation>
    <scope>NUCLEOTIDE SEQUENCE [LARGE SCALE GENOMIC DNA]</scope>
    <source>
        <strain evidence="1 2">3608</strain>
    </source>
</reference>
<dbReference type="OrthoDB" id="3432781at2759"/>
<dbReference type="Proteomes" id="UP000054481">
    <property type="component" value="Unassembled WGS sequence"/>
</dbReference>
<gene>
    <name evidence="1" type="ORF">HIM_08818</name>
</gene>
<dbReference type="AlphaFoldDB" id="A0A0F7ZSR0"/>
<keyword evidence="2" id="KW-1185">Reference proteome</keyword>
<dbReference type="Pfam" id="PF13095">
    <property type="entry name" value="FTA2"/>
    <property type="match status" value="1"/>
</dbReference>
<accession>A0A0F7ZSR0</accession>
<organism evidence="1 2">
    <name type="scientific">Hirsutella minnesotensis 3608</name>
    <dbReference type="NCBI Taxonomy" id="1043627"/>
    <lineage>
        <taxon>Eukaryota</taxon>
        <taxon>Fungi</taxon>
        <taxon>Dikarya</taxon>
        <taxon>Ascomycota</taxon>
        <taxon>Pezizomycotina</taxon>
        <taxon>Sordariomycetes</taxon>
        <taxon>Hypocreomycetidae</taxon>
        <taxon>Hypocreales</taxon>
        <taxon>Ophiocordycipitaceae</taxon>
        <taxon>Hirsutella</taxon>
    </lineage>
</organism>
<evidence type="ECO:0000313" key="1">
    <source>
        <dbReference type="EMBL" id="KJZ71798.1"/>
    </source>
</evidence>
<dbReference type="EMBL" id="KQ030561">
    <property type="protein sequence ID" value="KJZ71798.1"/>
    <property type="molecule type" value="Genomic_DNA"/>
</dbReference>
<evidence type="ECO:0000313" key="2">
    <source>
        <dbReference type="Proteomes" id="UP000054481"/>
    </source>
</evidence>
<name>A0A0F7ZSR0_9HYPO</name>
<dbReference type="InterPro" id="IPR025213">
    <property type="entry name" value="Sim4_Fta2"/>
</dbReference>
<proteinExistence type="predicted"/>
<protein>
    <submittedName>
        <fullName evidence="1">Uncharacterized protein</fullName>
    </submittedName>
</protein>